<proteinExistence type="predicted"/>
<reference evidence="1" key="1">
    <citation type="submission" date="2018-05" db="EMBL/GenBank/DDBJ databases">
        <authorList>
            <person name="Lanie J.A."/>
            <person name="Ng W.-L."/>
            <person name="Kazmierczak K.M."/>
            <person name="Andrzejewski T.M."/>
            <person name="Davidsen T.M."/>
            <person name="Wayne K.J."/>
            <person name="Tettelin H."/>
            <person name="Glass J.I."/>
            <person name="Rusch D."/>
            <person name="Podicherti R."/>
            <person name="Tsui H.-C.T."/>
            <person name="Winkler M.E."/>
        </authorList>
    </citation>
    <scope>NUCLEOTIDE SEQUENCE</scope>
</reference>
<dbReference type="AlphaFoldDB" id="A0A382RW22"/>
<sequence>MSDKLRENFNLCVVDTLTEEQLLNSIALYEYHTRRILAERSRLETEEMLRNMKQAADALLRLRRTKRTKI</sequence>
<accession>A0A382RW22</accession>
<evidence type="ECO:0000313" key="1">
    <source>
        <dbReference type="EMBL" id="SVD01894.1"/>
    </source>
</evidence>
<gene>
    <name evidence="1" type="ORF">METZ01_LOCUS354748</name>
</gene>
<name>A0A382RW22_9ZZZZ</name>
<dbReference type="EMBL" id="UINC01124622">
    <property type="protein sequence ID" value="SVD01894.1"/>
    <property type="molecule type" value="Genomic_DNA"/>
</dbReference>
<protein>
    <submittedName>
        <fullName evidence="1">Uncharacterized protein</fullName>
    </submittedName>
</protein>
<organism evidence="1">
    <name type="scientific">marine metagenome</name>
    <dbReference type="NCBI Taxonomy" id="408172"/>
    <lineage>
        <taxon>unclassified sequences</taxon>
        <taxon>metagenomes</taxon>
        <taxon>ecological metagenomes</taxon>
    </lineage>
</organism>